<proteinExistence type="predicted"/>
<dbReference type="PANTHER" id="PTHR42028:SF1">
    <property type="entry name" value="YALI0E30657P"/>
    <property type="match status" value="1"/>
</dbReference>
<sequence length="266" mass="29007">MRPTSNLLQLAACLSSLAPLAAAWPEWFPHVDSVVVRRVVYEDVPQETAVLKARQDDKTDEEATSTKKNAKQTNLNTAKVETGTETGTATDEESATETGTKKGKQTGTKTGTKTKSSGSKHTTFSADMQPGGVSMTLPDTMYVPTPLFKIGDHATFGWNYTSLEGTPTAIDVLVSQSSAGEIYTLTANMTFEKEPEFVWDTSKEAEDPDAPLIVGMYTLVIKDSDSDITDIPEPGYLQVAKTFQFGMYTPAPYTDYPKWNCDVCDN</sequence>
<comment type="caution">
    <text evidence="4">The sequence shown here is derived from an EMBL/GenBank/DDBJ whole genome shotgun (WGS) entry which is preliminary data.</text>
</comment>
<accession>A0A8H4XAA2</accession>
<reference evidence="4" key="2">
    <citation type="submission" date="2020-05" db="EMBL/GenBank/DDBJ databases">
        <authorList>
            <person name="Kim H.-S."/>
            <person name="Proctor R.H."/>
            <person name="Brown D.W."/>
        </authorList>
    </citation>
    <scope>NUCLEOTIDE SEQUENCE</scope>
    <source>
        <strain evidence="4">NRRL 20472</strain>
    </source>
</reference>
<dbReference type="EMBL" id="JABEXW010000271">
    <property type="protein sequence ID" value="KAF4966784.1"/>
    <property type="molecule type" value="Genomic_DNA"/>
</dbReference>
<dbReference type="AlphaFoldDB" id="A0A8H4XAA2"/>
<gene>
    <name evidence="4" type="ORF">FSARC_5571</name>
</gene>
<protein>
    <recommendedName>
        <fullName evidence="3">DUF7137 domain-containing protein</fullName>
    </recommendedName>
</protein>
<evidence type="ECO:0000313" key="5">
    <source>
        <dbReference type="Proteomes" id="UP000622797"/>
    </source>
</evidence>
<evidence type="ECO:0000256" key="1">
    <source>
        <dbReference type="SAM" id="MobiDB-lite"/>
    </source>
</evidence>
<feature type="region of interest" description="Disordered" evidence="1">
    <location>
        <begin position="52"/>
        <end position="132"/>
    </location>
</feature>
<feature type="chain" id="PRO_5034302938" description="DUF7137 domain-containing protein" evidence="2">
    <location>
        <begin position="24"/>
        <end position="266"/>
    </location>
</feature>
<feature type="domain" description="DUF7137" evidence="3">
    <location>
        <begin position="128"/>
        <end position="262"/>
    </location>
</feature>
<organism evidence="4 5">
    <name type="scientific">Fusarium sarcochroum</name>
    <dbReference type="NCBI Taxonomy" id="1208366"/>
    <lineage>
        <taxon>Eukaryota</taxon>
        <taxon>Fungi</taxon>
        <taxon>Dikarya</taxon>
        <taxon>Ascomycota</taxon>
        <taxon>Pezizomycotina</taxon>
        <taxon>Sordariomycetes</taxon>
        <taxon>Hypocreomycetidae</taxon>
        <taxon>Hypocreales</taxon>
        <taxon>Nectriaceae</taxon>
        <taxon>Fusarium</taxon>
        <taxon>Fusarium lateritium species complex</taxon>
    </lineage>
</organism>
<evidence type="ECO:0000259" key="3">
    <source>
        <dbReference type="Pfam" id="PF23585"/>
    </source>
</evidence>
<reference evidence="4" key="1">
    <citation type="journal article" date="2020" name="BMC Genomics">
        <title>Correction to: Identification and distribution of gene clusters required for synthesis of sphingolipid metabolism inhibitors in diverse species of the filamentous fungus Fusarium.</title>
        <authorList>
            <person name="Kim H.S."/>
            <person name="Lohmar J.M."/>
            <person name="Busman M."/>
            <person name="Brown D.W."/>
            <person name="Naumann T.A."/>
            <person name="Divon H.H."/>
            <person name="Lysoe E."/>
            <person name="Uhlig S."/>
            <person name="Proctor R.H."/>
        </authorList>
    </citation>
    <scope>NUCLEOTIDE SEQUENCE</scope>
    <source>
        <strain evidence="4">NRRL 20472</strain>
    </source>
</reference>
<dbReference type="Proteomes" id="UP000622797">
    <property type="component" value="Unassembled WGS sequence"/>
</dbReference>
<evidence type="ECO:0000313" key="4">
    <source>
        <dbReference type="EMBL" id="KAF4966784.1"/>
    </source>
</evidence>
<keyword evidence="2" id="KW-0732">Signal</keyword>
<dbReference type="Pfam" id="PF23585">
    <property type="entry name" value="DUF7137"/>
    <property type="match status" value="1"/>
</dbReference>
<name>A0A8H4XAA2_9HYPO</name>
<feature type="compositionally biased region" description="Low complexity" evidence="1">
    <location>
        <begin position="105"/>
        <end position="123"/>
    </location>
</feature>
<dbReference type="OrthoDB" id="2435509at2759"/>
<evidence type="ECO:0000256" key="2">
    <source>
        <dbReference type="SAM" id="SignalP"/>
    </source>
</evidence>
<dbReference type="PANTHER" id="PTHR42028">
    <property type="entry name" value="CHROMOSOME 1, WHOLE GENOME SHOTGUN SEQUENCE"/>
    <property type="match status" value="1"/>
</dbReference>
<dbReference type="InterPro" id="IPR055561">
    <property type="entry name" value="DUF7137"/>
</dbReference>
<feature type="compositionally biased region" description="Low complexity" evidence="1">
    <location>
        <begin position="77"/>
        <end position="89"/>
    </location>
</feature>
<feature type="signal peptide" evidence="2">
    <location>
        <begin position="1"/>
        <end position="23"/>
    </location>
</feature>
<keyword evidence="5" id="KW-1185">Reference proteome</keyword>